<evidence type="ECO:0000313" key="4">
    <source>
        <dbReference type="EMBL" id="MFC0179080.1"/>
    </source>
</evidence>
<gene>
    <name evidence="4" type="ORF">ACFFIT_03040</name>
</gene>
<dbReference type="Pfam" id="PF11739">
    <property type="entry name" value="YdbH-like"/>
    <property type="match status" value="1"/>
</dbReference>
<protein>
    <submittedName>
        <fullName evidence="4">YdbH domain-containing protein</fullName>
    </submittedName>
</protein>
<keyword evidence="3" id="KW-0812">Transmembrane</keyword>
<dbReference type="RefSeq" id="WP_385876173.1">
    <property type="nucleotide sequence ID" value="NZ_JBHLXE010000027.1"/>
</dbReference>
<proteinExistence type="predicted"/>
<dbReference type="InterPro" id="IPR021730">
    <property type="entry name" value="YdbH"/>
</dbReference>
<feature type="transmembrane region" description="Helical" evidence="3">
    <location>
        <begin position="7"/>
        <end position="31"/>
    </location>
</feature>
<name>A0ABV6CAG5_9GAMM</name>
<dbReference type="EMBL" id="JBHLXE010000027">
    <property type="protein sequence ID" value="MFC0179080.1"/>
    <property type="molecule type" value="Genomic_DNA"/>
</dbReference>
<evidence type="ECO:0000256" key="1">
    <source>
        <dbReference type="ARBA" id="ARBA00022603"/>
    </source>
</evidence>
<dbReference type="InterPro" id="IPR002052">
    <property type="entry name" value="DNA_methylase_N6_adenine_CS"/>
</dbReference>
<organism evidence="4 5">
    <name type="scientific">Thorsellia kenyensis</name>
    <dbReference type="NCBI Taxonomy" id="1549888"/>
    <lineage>
        <taxon>Bacteria</taxon>
        <taxon>Pseudomonadati</taxon>
        <taxon>Pseudomonadota</taxon>
        <taxon>Gammaproteobacteria</taxon>
        <taxon>Enterobacterales</taxon>
        <taxon>Thorselliaceae</taxon>
        <taxon>Thorsellia</taxon>
    </lineage>
</organism>
<dbReference type="Proteomes" id="UP001589758">
    <property type="component" value="Unassembled WGS sequence"/>
</dbReference>
<keyword evidence="3" id="KW-1133">Transmembrane helix</keyword>
<accession>A0ABV6CAG5</accession>
<reference evidence="4 5" key="1">
    <citation type="submission" date="2024-09" db="EMBL/GenBank/DDBJ databases">
        <authorList>
            <person name="Sun Q."/>
            <person name="Mori K."/>
        </authorList>
    </citation>
    <scope>NUCLEOTIDE SEQUENCE [LARGE SCALE GENOMIC DNA]</scope>
    <source>
        <strain evidence="4 5">CCM 8545</strain>
    </source>
</reference>
<dbReference type="PROSITE" id="PS00092">
    <property type="entry name" value="N6_MTASE"/>
    <property type="match status" value="1"/>
</dbReference>
<evidence type="ECO:0000256" key="2">
    <source>
        <dbReference type="ARBA" id="ARBA00022679"/>
    </source>
</evidence>
<evidence type="ECO:0000313" key="5">
    <source>
        <dbReference type="Proteomes" id="UP001589758"/>
    </source>
</evidence>
<sequence length="973" mass="112015">MNKAIYSIIIVITLSLIGVFFSFFKILPWIINLFLNEQFLFSYHSANSINDSLKRSQSFESRVVINPPYFDFKENTLFSESIYVHIKQKAGYCEFLSIQNTKITFQFKSVNPSIEHLTVNLDCFNEYIAQKDSSATIEKIESFLPPLDINVANLQLIKNNNNLFNSQEFPIKGRWVFAKKIHQFLFNSPSLELEGKLRKNQWYEQIPQFINNSSLKKNTELLPHFVTKNSTTDHPYFDSFPLNNESHDLNLLGLNTPFDFENNAYFLEITKVNLIFENALRFKGNARFVLNNDFKERPLTGQLRTQVRSLTDEFEPILVNVDLIDNDLTTYIFDSNNNELLYLPILFSKDDLKIINGRWSYPNKKHKLQGNIYLQAINIFNADPVTLKGRLNLITYGTRGKNTLVLSVPQIILKQMKDNIPFQLNGGVNFNDLVFTISIPGQLNIEDTSIKLLPGSLVRGWGDLFDGVYIEEVRLPLAGIKVNKSGLSGRLQAILKTREALWGQVELHLDGKAYDFNFDKGSWYWLAWGNGQMPLFEAIWDMKGKGKFENNGLYLSQLSTGLNQLKYGIVDVQKPRIEMLYPLRLLNIKSDEATNLLTTIQKLDVTRHDLVGGLSLKADHIDFRNGGTIVDPHLDLDVQGFDFSNFIYSGTLASPLFENIELAGRWDGVRLRGQAWWPVQNAAAFRHLFSKDTDLDVHQGQFRAQASYSAAPEQGFIMGGHLVFDDVNVRYKNNHIKALNFTMPYQFKNHRWHFGHTTPVTLKLSSLENIIAYENISLEFKGYYPFNNQYPLEFKAIHTDLLGGSLNMDVIRLPQITPTELVIEHLDTTRFWSLFANNYIQMTGSLGGNFKILFNDSDYLIKEGYLFNENKLTLQVDETLLSKMSKDSLVLPPVFDLIKTLNIDNFETNLSLTNFGDLFLESKIKATNTQLNAPREIILNYSHKENIYTLWQSLSFTDRLNYWLEETMEKNKL</sequence>
<evidence type="ECO:0000256" key="3">
    <source>
        <dbReference type="SAM" id="Phobius"/>
    </source>
</evidence>
<keyword evidence="1" id="KW-0489">Methyltransferase</keyword>
<keyword evidence="2" id="KW-0808">Transferase</keyword>
<keyword evidence="5" id="KW-1185">Reference proteome</keyword>
<comment type="caution">
    <text evidence="4">The sequence shown here is derived from an EMBL/GenBank/DDBJ whole genome shotgun (WGS) entry which is preliminary data.</text>
</comment>
<keyword evidence="3" id="KW-0472">Membrane</keyword>